<dbReference type="EMBL" id="CP020372">
    <property type="protein sequence ID" value="AUB85586.1"/>
    <property type="molecule type" value="Genomic_DNA"/>
</dbReference>
<evidence type="ECO:0000256" key="2">
    <source>
        <dbReference type="SAM" id="Phobius"/>
    </source>
</evidence>
<evidence type="ECO:0008006" key="5">
    <source>
        <dbReference type="Google" id="ProtNLM"/>
    </source>
</evidence>
<evidence type="ECO:0000313" key="4">
    <source>
        <dbReference type="Proteomes" id="UP000232638"/>
    </source>
</evidence>
<dbReference type="Proteomes" id="UP000232638">
    <property type="component" value="Plasmid pTs485"/>
</dbReference>
<protein>
    <recommendedName>
        <fullName evidence="5">PEP-CTERM protein-sorting domain-containing protein</fullName>
    </recommendedName>
</protein>
<feature type="region of interest" description="Disordered" evidence="1">
    <location>
        <begin position="237"/>
        <end position="257"/>
    </location>
</feature>
<keyword evidence="2" id="KW-0472">Membrane</keyword>
<keyword evidence="2" id="KW-0812">Transmembrane</keyword>
<evidence type="ECO:0000256" key="1">
    <source>
        <dbReference type="SAM" id="MobiDB-lite"/>
    </source>
</evidence>
<evidence type="ECO:0000313" key="3">
    <source>
        <dbReference type="EMBL" id="AUB85586.1"/>
    </source>
</evidence>
<geneLocation type="plasmid" evidence="4">
    <name>pts485</name>
</geneLocation>
<gene>
    <name evidence="3" type="ORF">THSYN_32285</name>
</gene>
<feature type="transmembrane region" description="Helical" evidence="2">
    <location>
        <begin position="260"/>
        <end position="279"/>
    </location>
</feature>
<proteinExistence type="predicted"/>
<keyword evidence="4" id="KW-1185">Reference proteome</keyword>
<reference evidence="3 4" key="1">
    <citation type="submission" date="2017-03" db="EMBL/GenBank/DDBJ databases">
        <title>Complete genome sequence of Candidatus 'Thiodictyon syntrophicum' sp. nov. strain Cad16T, a photolithoautotroph purple sulfur bacterium isolated from an alpine meromictic lake.</title>
        <authorList>
            <person name="Luedin S.M."/>
            <person name="Pothier J.F."/>
            <person name="Danza F."/>
            <person name="Storelli N."/>
            <person name="Wittwer M."/>
            <person name="Tonolla M."/>
        </authorList>
    </citation>
    <scope>NUCLEOTIDE SEQUENCE [LARGE SCALE GENOMIC DNA]</scope>
    <source>
        <strain evidence="3 4">Cad16T</strain>
        <plasmid evidence="4">Plasmid pts485</plasmid>
    </source>
</reference>
<dbReference type="KEGG" id="tsy:THSYN_32285"/>
<accession>A0A2K8UJ44</accession>
<dbReference type="RefSeq" id="WP_100923200.1">
    <property type="nucleotide sequence ID" value="NZ_CP020372.1"/>
</dbReference>
<dbReference type="AlphaFoldDB" id="A0A2K8UJ44"/>
<name>A0A2K8UJ44_9GAMM</name>
<keyword evidence="3" id="KW-0614">Plasmid</keyword>
<sequence length="288" mass="30194">MTTPIQTFDTICREALSVARGHAVTAALVASLVPIGAMLSSGSAGAATEGPDYSSRVDATVTPQGNAYSYEFKVVNTTNSGSGAGGEFIIVDWELPLFSANDVVSGSMSAPAGWAYELIHPGDTTLTYNNAEGPYGHYQWDYEAANDPLLNTTPDLYGPSPGVFDTPPWIIHWYLTPVCQATESAIRLNTGLDCEVYDLSGGIWENRSLTGFGFTSAYSSGNAPYLSSWASLPPVSGDPPIPQQGLGSPNSPARQEAQGIPAPGALALILAGLAGLGLTHRRGRRHCA</sequence>
<keyword evidence="2" id="KW-1133">Transmembrane helix</keyword>
<organism evidence="3 4">
    <name type="scientific">Candidatus Thiodictyon syntrophicum</name>
    <dbReference type="NCBI Taxonomy" id="1166950"/>
    <lineage>
        <taxon>Bacteria</taxon>
        <taxon>Pseudomonadati</taxon>
        <taxon>Pseudomonadota</taxon>
        <taxon>Gammaproteobacteria</taxon>
        <taxon>Chromatiales</taxon>
        <taxon>Chromatiaceae</taxon>
        <taxon>Thiodictyon</taxon>
    </lineage>
</organism>